<keyword evidence="1" id="KW-0067">ATP-binding</keyword>
<evidence type="ECO:0000256" key="1">
    <source>
        <dbReference type="PROSITE-ProRule" id="PRU10141"/>
    </source>
</evidence>
<comment type="caution">
    <text evidence="3">The sequence shown here is derived from an EMBL/GenBank/DDBJ whole genome shotgun (WGS) entry which is preliminary data.</text>
</comment>
<accession>A0AAD9MXB7</accession>
<dbReference type="AlphaFoldDB" id="A0AAD9MXB7"/>
<dbReference type="EMBL" id="JAODUO010003487">
    <property type="protein sequence ID" value="KAK2147206.1"/>
    <property type="molecule type" value="Genomic_DNA"/>
</dbReference>
<organism evidence="3 4">
    <name type="scientific">Ridgeia piscesae</name>
    <name type="common">Tubeworm</name>
    <dbReference type="NCBI Taxonomy" id="27915"/>
    <lineage>
        <taxon>Eukaryota</taxon>
        <taxon>Metazoa</taxon>
        <taxon>Spiralia</taxon>
        <taxon>Lophotrochozoa</taxon>
        <taxon>Annelida</taxon>
        <taxon>Polychaeta</taxon>
        <taxon>Sedentaria</taxon>
        <taxon>Canalipalpata</taxon>
        <taxon>Sabellida</taxon>
        <taxon>Siboglinidae</taxon>
        <taxon>Ridgeia</taxon>
    </lineage>
</organism>
<feature type="region of interest" description="Disordered" evidence="2">
    <location>
        <begin position="1"/>
        <end position="76"/>
    </location>
</feature>
<dbReference type="PROSITE" id="PS00107">
    <property type="entry name" value="PROTEIN_KINASE_ATP"/>
    <property type="match status" value="1"/>
</dbReference>
<proteinExistence type="predicted"/>
<dbReference type="Proteomes" id="UP001209878">
    <property type="component" value="Unassembled WGS sequence"/>
</dbReference>
<dbReference type="InterPro" id="IPR017441">
    <property type="entry name" value="Protein_kinase_ATP_BS"/>
</dbReference>
<dbReference type="Gene3D" id="3.30.200.20">
    <property type="entry name" value="Phosphorylase Kinase, domain 1"/>
    <property type="match status" value="1"/>
</dbReference>
<name>A0AAD9MXB7_RIDPI</name>
<keyword evidence="1" id="KW-0547">Nucleotide-binding</keyword>
<feature type="binding site" evidence="1">
    <location>
        <position position="108"/>
    </location>
    <ligand>
        <name>ATP</name>
        <dbReference type="ChEBI" id="CHEBI:30616"/>
    </ligand>
</feature>
<gene>
    <name evidence="3" type="ORF">NP493_3487g00002</name>
</gene>
<evidence type="ECO:0000313" key="3">
    <source>
        <dbReference type="EMBL" id="KAK2147206.1"/>
    </source>
</evidence>
<feature type="compositionally biased region" description="Basic and acidic residues" evidence="2">
    <location>
        <begin position="48"/>
        <end position="76"/>
    </location>
</feature>
<dbReference type="InterPro" id="IPR011009">
    <property type="entry name" value="Kinase-like_dom_sf"/>
</dbReference>
<sequence length="119" mass="13357">MGCVSSKLVPESPPPGHLVKTVYQPDQVNNNKNSKQEGHHANQNLYSKPDRPGRKRTKNETNDEQKAGAPVGRERPTGYDIKALIGRGSFSRVVRVEHRITKQPYAIKMVDRGKRQGGW</sequence>
<dbReference type="SUPFAM" id="SSF56112">
    <property type="entry name" value="Protein kinase-like (PK-like)"/>
    <property type="match status" value="1"/>
</dbReference>
<keyword evidence="4" id="KW-1185">Reference proteome</keyword>
<dbReference type="GO" id="GO:0005524">
    <property type="term" value="F:ATP binding"/>
    <property type="evidence" value="ECO:0007669"/>
    <property type="project" value="UniProtKB-UniRule"/>
</dbReference>
<evidence type="ECO:0000313" key="4">
    <source>
        <dbReference type="Proteomes" id="UP001209878"/>
    </source>
</evidence>
<reference evidence="3" key="1">
    <citation type="journal article" date="2023" name="Mol. Biol. Evol.">
        <title>Third-Generation Sequencing Reveals the Adaptive Role of the Epigenome in Three Deep-Sea Polychaetes.</title>
        <authorList>
            <person name="Perez M."/>
            <person name="Aroh O."/>
            <person name="Sun Y."/>
            <person name="Lan Y."/>
            <person name="Juniper S.K."/>
            <person name="Young C.R."/>
            <person name="Angers B."/>
            <person name="Qian P.Y."/>
        </authorList>
    </citation>
    <scope>NUCLEOTIDE SEQUENCE</scope>
    <source>
        <strain evidence="3">R07B-5</strain>
    </source>
</reference>
<feature type="compositionally biased region" description="Polar residues" evidence="2">
    <location>
        <begin position="24"/>
        <end position="33"/>
    </location>
</feature>
<protein>
    <submittedName>
        <fullName evidence="3">Uncharacterized protein</fullName>
    </submittedName>
</protein>
<evidence type="ECO:0000256" key="2">
    <source>
        <dbReference type="SAM" id="MobiDB-lite"/>
    </source>
</evidence>